<gene>
    <name evidence="5" type="ORF">F3F51_15820</name>
</gene>
<dbReference type="Gene3D" id="1.10.10.60">
    <property type="entry name" value="Homeodomain-like"/>
    <property type="match status" value="1"/>
</dbReference>
<feature type="domain" description="HTH araC/xylS-type" evidence="4">
    <location>
        <begin position="190"/>
        <end position="288"/>
    </location>
</feature>
<keyword evidence="1" id="KW-0805">Transcription regulation</keyword>
<reference evidence="5 6" key="1">
    <citation type="journal article" date="2019" name="Nat. Med.">
        <title>A library of human gut bacterial isolates paired with longitudinal multiomics data enables mechanistic microbiome research.</title>
        <authorList>
            <person name="Poyet M."/>
            <person name="Groussin M."/>
            <person name="Gibbons S.M."/>
            <person name="Avila-Pacheco J."/>
            <person name="Jiang X."/>
            <person name="Kearney S.M."/>
            <person name="Perrotta A.R."/>
            <person name="Berdy B."/>
            <person name="Zhao S."/>
            <person name="Lieberman T.D."/>
            <person name="Swanson P.K."/>
            <person name="Smith M."/>
            <person name="Roesemann S."/>
            <person name="Alexander J.E."/>
            <person name="Rich S.A."/>
            <person name="Livny J."/>
            <person name="Vlamakis H."/>
            <person name="Clish C."/>
            <person name="Bullock K."/>
            <person name="Deik A."/>
            <person name="Scott J."/>
            <person name="Pierce K.A."/>
            <person name="Xavier R.J."/>
            <person name="Alm E.J."/>
        </authorList>
    </citation>
    <scope>NUCLEOTIDE SEQUENCE [LARGE SCALE GENOMIC DNA]</scope>
    <source>
        <strain evidence="5 6">BIOML-A183</strain>
    </source>
</reference>
<dbReference type="SMART" id="SM00342">
    <property type="entry name" value="HTH_ARAC"/>
    <property type="match status" value="1"/>
</dbReference>
<dbReference type="PRINTS" id="PR00032">
    <property type="entry name" value="HTHARAC"/>
</dbReference>
<comment type="caution">
    <text evidence="5">The sequence shown here is derived from an EMBL/GenBank/DDBJ whole genome shotgun (WGS) entry which is preliminary data.</text>
</comment>
<evidence type="ECO:0000256" key="2">
    <source>
        <dbReference type="ARBA" id="ARBA00023125"/>
    </source>
</evidence>
<evidence type="ECO:0000259" key="4">
    <source>
        <dbReference type="PROSITE" id="PS01124"/>
    </source>
</evidence>
<accession>A0A6N3V8K0</accession>
<dbReference type="InterPro" id="IPR020449">
    <property type="entry name" value="Tscrpt_reg_AraC-type_HTH"/>
</dbReference>
<dbReference type="Pfam" id="PF12833">
    <property type="entry name" value="HTH_18"/>
    <property type="match status" value="1"/>
</dbReference>
<proteinExistence type="predicted"/>
<evidence type="ECO:0000313" key="5">
    <source>
        <dbReference type="EMBL" id="KAA3803353.1"/>
    </source>
</evidence>
<dbReference type="InterPro" id="IPR009057">
    <property type="entry name" value="Homeodomain-like_sf"/>
</dbReference>
<dbReference type="PANTHER" id="PTHR43280">
    <property type="entry name" value="ARAC-FAMILY TRANSCRIPTIONAL REGULATOR"/>
    <property type="match status" value="1"/>
</dbReference>
<evidence type="ECO:0000256" key="1">
    <source>
        <dbReference type="ARBA" id="ARBA00023015"/>
    </source>
</evidence>
<dbReference type="SUPFAM" id="SSF46689">
    <property type="entry name" value="Homeodomain-like"/>
    <property type="match status" value="1"/>
</dbReference>
<evidence type="ECO:0000256" key="3">
    <source>
        <dbReference type="ARBA" id="ARBA00023163"/>
    </source>
</evidence>
<sequence>MKSIPLYKFYKHKYGNELLIDVIDIDVMKADISQTSVYCTSFYSIILFMDGAEDIAINGQKQCVEKGMVACSRPGDIWSWPADYKLKGVHLLFEEEFLLSFFNDPLFLNKFVYLRSDRPSSFLHLGEDLFERLIYLYKNMKSEIDNNSSSKDQHLLRAMLYETLTLINRAENVTSTVNADTEIAVLRYIAAFQKQVNEDFETHCDVKHYADILCITPNYLNKIITQHLGMSTKQYILNRAINEAKRLLIYTSLSITEISEKLHFNTTSYFVRLFRKSVGYTPSQFREHNRQ</sequence>
<protein>
    <submittedName>
        <fullName evidence="5">Helix-turn-helix transcriptional regulator</fullName>
    </submittedName>
</protein>
<dbReference type="PROSITE" id="PS01124">
    <property type="entry name" value="HTH_ARAC_FAMILY_2"/>
    <property type="match status" value="1"/>
</dbReference>
<dbReference type="GO" id="GO:0043565">
    <property type="term" value="F:sequence-specific DNA binding"/>
    <property type="evidence" value="ECO:0007669"/>
    <property type="project" value="InterPro"/>
</dbReference>
<dbReference type="GO" id="GO:0003700">
    <property type="term" value="F:DNA-binding transcription factor activity"/>
    <property type="evidence" value="ECO:0007669"/>
    <property type="project" value="InterPro"/>
</dbReference>
<keyword evidence="2" id="KW-0238">DNA-binding</keyword>
<evidence type="ECO:0000313" key="6">
    <source>
        <dbReference type="Proteomes" id="UP000460135"/>
    </source>
</evidence>
<dbReference type="EMBL" id="VWLX01000011">
    <property type="protein sequence ID" value="KAA3803353.1"/>
    <property type="molecule type" value="Genomic_DNA"/>
</dbReference>
<dbReference type="InterPro" id="IPR018060">
    <property type="entry name" value="HTH_AraC"/>
</dbReference>
<keyword evidence="3" id="KW-0804">Transcription</keyword>
<dbReference type="PANTHER" id="PTHR43280:SF32">
    <property type="entry name" value="TRANSCRIPTIONAL REGULATORY PROTEIN"/>
    <property type="match status" value="1"/>
</dbReference>
<name>A0A6N3V8K0_BACOV</name>
<dbReference type="AlphaFoldDB" id="A0A6N3V8K0"/>
<organism evidence="5 6">
    <name type="scientific">Bacteroides ovatus</name>
    <dbReference type="NCBI Taxonomy" id="28116"/>
    <lineage>
        <taxon>Bacteria</taxon>
        <taxon>Pseudomonadati</taxon>
        <taxon>Bacteroidota</taxon>
        <taxon>Bacteroidia</taxon>
        <taxon>Bacteroidales</taxon>
        <taxon>Bacteroidaceae</taxon>
        <taxon>Bacteroides</taxon>
    </lineage>
</organism>
<dbReference type="Proteomes" id="UP000460135">
    <property type="component" value="Unassembled WGS sequence"/>
</dbReference>